<feature type="signal peptide" evidence="3">
    <location>
        <begin position="1"/>
        <end position="23"/>
    </location>
</feature>
<dbReference type="InterPro" id="IPR012338">
    <property type="entry name" value="Beta-lactam/transpept-like"/>
</dbReference>
<evidence type="ECO:0000259" key="4">
    <source>
        <dbReference type="Pfam" id="PF00144"/>
    </source>
</evidence>
<dbReference type="InterPro" id="IPR050789">
    <property type="entry name" value="Diverse_Enzym_Activities"/>
</dbReference>
<evidence type="ECO:0000256" key="3">
    <source>
        <dbReference type="SAM" id="SignalP"/>
    </source>
</evidence>
<keyword evidence="3" id="KW-0732">Signal</keyword>
<keyword evidence="6" id="KW-1185">Reference proteome</keyword>
<feature type="domain" description="Beta-lactamase-related" evidence="4">
    <location>
        <begin position="93"/>
        <end position="369"/>
    </location>
</feature>
<dbReference type="InterPro" id="IPR001466">
    <property type="entry name" value="Beta-lactam-related"/>
</dbReference>
<comment type="caution">
    <text evidence="5">The sequence shown here is derived from an EMBL/GenBank/DDBJ whole genome shotgun (WGS) entry which is preliminary data.</text>
</comment>
<feature type="chain" id="PRO_5045091203" evidence="3">
    <location>
        <begin position="24"/>
        <end position="397"/>
    </location>
</feature>
<dbReference type="Proteomes" id="UP001431449">
    <property type="component" value="Unassembled WGS sequence"/>
</dbReference>
<feature type="region of interest" description="Disordered" evidence="2">
    <location>
        <begin position="183"/>
        <end position="210"/>
    </location>
</feature>
<dbReference type="Pfam" id="PF00144">
    <property type="entry name" value="Beta-lactamase"/>
    <property type="match status" value="1"/>
</dbReference>
<gene>
    <name evidence="5" type="ORF">M0G41_08780</name>
</gene>
<accession>A0ABT0GGU8</accession>
<protein>
    <submittedName>
        <fullName evidence="5">Serine hydrolase</fullName>
    </submittedName>
</protein>
<dbReference type="EMBL" id="JALNMH010000006">
    <property type="protein sequence ID" value="MCK7593763.1"/>
    <property type="molecule type" value="Genomic_DNA"/>
</dbReference>
<sequence length="397" mass="43917">MRHLALGLALLLLASAGSRPALADAGYFPPRGEWARATPAEMEVDAAALQRAIDAVRGHENPAPRDQAIMWAQGFGSREPYFGGLLGPTSVRADGVVGLVIHRGRVLAEFGDTERVDMTHSVVKSVLSTVVGLAHDRGLIADLDAPVARLMPPDVDLFESAHNASISWDMLLRQTSDWQGTLWGRPDWADRPEGEPEQWPQTPRHTPGSRYEYNDVRINVLALAALQVWRRPLPEVLRERIMDPIGASTRWRWHGYRNSWVTLDGQKMQSVSGGGHWGGGLFIDAWDLARFGYLILREGRWGDRQLIGRVFLARAATPGAAKADYGYANWFLNPGRKALPSAPEDAITFRGNGQNIVYIDRRHDLLIVLRWIDGDAALDAFIGAVIAALPESARRPR</sequence>
<evidence type="ECO:0000256" key="1">
    <source>
        <dbReference type="ARBA" id="ARBA00022801"/>
    </source>
</evidence>
<name>A0ABT0GGU8_9GAMM</name>
<dbReference type="RefSeq" id="WP_248208053.1">
    <property type="nucleotide sequence ID" value="NZ_JALNMH010000006.1"/>
</dbReference>
<organism evidence="5 6">
    <name type="scientific">Pseudomarimonas salicorniae</name>
    <dbReference type="NCBI Taxonomy" id="2933270"/>
    <lineage>
        <taxon>Bacteria</taxon>
        <taxon>Pseudomonadati</taxon>
        <taxon>Pseudomonadota</taxon>
        <taxon>Gammaproteobacteria</taxon>
        <taxon>Lysobacterales</taxon>
        <taxon>Lysobacteraceae</taxon>
        <taxon>Pseudomarimonas</taxon>
    </lineage>
</organism>
<dbReference type="Gene3D" id="3.40.710.10">
    <property type="entry name" value="DD-peptidase/beta-lactamase superfamily"/>
    <property type="match status" value="1"/>
</dbReference>
<dbReference type="GO" id="GO:0016787">
    <property type="term" value="F:hydrolase activity"/>
    <property type="evidence" value="ECO:0007669"/>
    <property type="project" value="UniProtKB-KW"/>
</dbReference>
<evidence type="ECO:0000313" key="6">
    <source>
        <dbReference type="Proteomes" id="UP001431449"/>
    </source>
</evidence>
<keyword evidence="1 5" id="KW-0378">Hydrolase</keyword>
<dbReference type="SUPFAM" id="SSF56601">
    <property type="entry name" value="beta-lactamase/transpeptidase-like"/>
    <property type="match status" value="1"/>
</dbReference>
<evidence type="ECO:0000313" key="5">
    <source>
        <dbReference type="EMBL" id="MCK7593763.1"/>
    </source>
</evidence>
<dbReference type="PANTHER" id="PTHR43283:SF11">
    <property type="entry name" value="BETA-LACTAMASE-RELATED DOMAIN-CONTAINING PROTEIN"/>
    <property type="match status" value="1"/>
</dbReference>
<evidence type="ECO:0000256" key="2">
    <source>
        <dbReference type="SAM" id="MobiDB-lite"/>
    </source>
</evidence>
<reference evidence="5" key="1">
    <citation type="submission" date="2022-04" db="EMBL/GenBank/DDBJ databases">
        <title>Lysobacter sp. CAU 1642 isolated from sea sand.</title>
        <authorList>
            <person name="Kim W."/>
        </authorList>
    </citation>
    <scope>NUCLEOTIDE SEQUENCE</scope>
    <source>
        <strain evidence="5">CAU 1642</strain>
    </source>
</reference>
<proteinExistence type="predicted"/>
<dbReference type="PANTHER" id="PTHR43283">
    <property type="entry name" value="BETA-LACTAMASE-RELATED"/>
    <property type="match status" value="1"/>
</dbReference>